<keyword evidence="3" id="KW-1185">Reference proteome</keyword>
<dbReference type="InterPro" id="IPR011051">
    <property type="entry name" value="RmlC_Cupin_sf"/>
</dbReference>
<evidence type="ECO:0000259" key="1">
    <source>
        <dbReference type="Pfam" id="PF07883"/>
    </source>
</evidence>
<dbReference type="SUPFAM" id="SSF51182">
    <property type="entry name" value="RmlC-like cupins"/>
    <property type="match status" value="1"/>
</dbReference>
<dbReference type="eggNOG" id="COG0662">
    <property type="taxonomic scope" value="Bacteria"/>
</dbReference>
<dbReference type="AlphaFoldDB" id="A0A073K4F7"/>
<dbReference type="STRING" id="574375.AZF08_09765"/>
<dbReference type="InterPro" id="IPR052538">
    <property type="entry name" value="Flavonoid_dioxygenase-like"/>
</dbReference>
<proteinExistence type="predicted"/>
<accession>A0A073K4F7</accession>
<dbReference type="RefSeq" id="WP_033677973.1">
    <property type="nucleotide sequence ID" value="NZ_JOTM01000038.1"/>
</dbReference>
<evidence type="ECO:0000313" key="2">
    <source>
        <dbReference type="EMBL" id="KEK22194.1"/>
    </source>
</evidence>
<dbReference type="EMBL" id="JOTM01000038">
    <property type="protein sequence ID" value="KEK22194.1"/>
    <property type="molecule type" value="Genomic_DNA"/>
</dbReference>
<feature type="domain" description="Cupin type-2" evidence="1">
    <location>
        <begin position="31"/>
        <end position="99"/>
    </location>
</feature>
<dbReference type="PANTHER" id="PTHR43346:SF1">
    <property type="entry name" value="QUERCETIN 2,3-DIOXYGENASE-RELATED"/>
    <property type="match status" value="1"/>
</dbReference>
<protein>
    <submittedName>
        <fullName evidence="2">Cupin</fullName>
    </submittedName>
</protein>
<dbReference type="InterPro" id="IPR013096">
    <property type="entry name" value="Cupin_2"/>
</dbReference>
<reference evidence="2 3" key="1">
    <citation type="submission" date="2014-06" db="EMBL/GenBank/DDBJ databases">
        <title>Draft genome sequence of Bacillus gaemokensis JCM 15801 (MCCC 1A00707).</title>
        <authorList>
            <person name="Lai Q."/>
            <person name="Liu Y."/>
            <person name="Shao Z."/>
        </authorList>
    </citation>
    <scope>NUCLEOTIDE SEQUENCE [LARGE SCALE GENOMIC DNA]</scope>
    <source>
        <strain evidence="2 3">JCM 15801</strain>
    </source>
</reference>
<sequence length="120" mass="13918">MLKVNEDDFAYRFGNNGPKYLVKGPNIDLGIVVIQPGQEFQNHYHTTCEEIFYALEGEIDFYIDNEKVPVKQGDVLQVRPHESHYLINHSDQIFKAVFIKSPHLQEKDTVQTENPNLTKE</sequence>
<comment type="caution">
    <text evidence="2">The sequence shown here is derived from an EMBL/GenBank/DDBJ whole genome shotgun (WGS) entry which is preliminary data.</text>
</comment>
<dbReference type="OrthoDB" id="2080697at2"/>
<organism evidence="2 3">
    <name type="scientific">Bacillus gaemokensis</name>
    <dbReference type="NCBI Taxonomy" id="574375"/>
    <lineage>
        <taxon>Bacteria</taxon>
        <taxon>Bacillati</taxon>
        <taxon>Bacillota</taxon>
        <taxon>Bacilli</taxon>
        <taxon>Bacillales</taxon>
        <taxon>Bacillaceae</taxon>
        <taxon>Bacillus</taxon>
        <taxon>Bacillus cereus group</taxon>
    </lineage>
</organism>
<dbReference type="Pfam" id="PF07883">
    <property type="entry name" value="Cupin_2"/>
    <property type="match status" value="1"/>
</dbReference>
<gene>
    <name evidence="2" type="ORF">BAGA_20800</name>
</gene>
<dbReference type="PANTHER" id="PTHR43346">
    <property type="entry name" value="LIGAND BINDING DOMAIN PROTEIN, PUTATIVE (AFU_ORTHOLOGUE AFUA_6G14370)-RELATED"/>
    <property type="match status" value="1"/>
</dbReference>
<dbReference type="Gene3D" id="2.60.120.10">
    <property type="entry name" value="Jelly Rolls"/>
    <property type="match status" value="1"/>
</dbReference>
<dbReference type="CDD" id="cd02208">
    <property type="entry name" value="cupin_RmlC-like"/>
    <property type="match status" value="1"/>
</dbReference>
<dbReference type="Proteomes" id="UP000027778">
    <property type="component" value="Unassembled WGS sequence"/>
</dbReference>
<evidence type="ECO:0000313" key="3">
    <source>
        <dbReference type="Proteomes" id="UP000027778"/>
    </source>
</evidence>
<dbReference type="InterPro" id="IPR014710">
    <property type="entry name" value="RmlC-like_jellyroll"/>
</dbReference>
<name>A0A073K4F7_9BACI</name>